<evidence type="ECO:0000313" key="4">
    <source>
        <dbReference type="Proteomes" id="UP001213000"/>
    </source>
</evidence>
<dbReference type="InterPro" id="IPR023210">
    <property type="entry name" value="NADP_OxRdtase_dom"/>
</dbReference>
<keyword evidence="4" id="KW-1185">Reference proteome</keyword>
<comment type="caution">
    <text evidence="3">The sequence shown here is derived from an EMBL/GenBank/DDBJ whole genome shotgun (WGS) entry which is preliminary data.</text>
</comment>
<dbReference type="GO" id="GO:0005829">
    <property type="term" value="C:cytosol"/>
    <property type="evidence" value="ECO:0007669"/>
    <property type="project" value="UniProtKB-ARBA"/>
</dbReference>
<dbReference type="Proteomes" id="UP001213000">
    <property type="component" value="Unassembled WGS sequence"/>
</dbReference>
<evidence type="ECO:0000313" key="3">
    <source>
        <dbReference type="EMBL" id="KAJ3575321.1"/>
    </source>
</evidence>
<dbReference type="InterPro" id="IPR050523">
    <property type="entry name" value="AKR_Detox_Biosynth"/>
</dbReference>
<keyword evidence="1" id="KW-0560">Oxidoreductase</keyword>
<feature type="domain" description="NADP-dependent oxidoreductase" evidence="2">
    <location>
        <begin position="23"/>
        <end position="323"/>
    </location>
</feature>
<sequence>MSQPEQKTMQYVRLGNSGLKVSKIILGCMSYGTPDWQGWVLPEEESIKHIKAAYDAGINTFDTANVYSNGLSETILGKAIKQHNLPRDEIVILTKVYFPVGHNVKTTIFDISKPDEQGYVNQHGLSRKHIFDSVKLSLERLQLDYIDVLQCHRFDPETPIEETMQALHDVVKAGYVRYIGMSSCHAWQLAAMQNYAINNKLTPFISMQNHYNLIYREEEREMFPTLKWFGVGSIPWSPLARGVVCKPMTTITKRTETDAWAKGYPLESLATQEIVKRVENIAKKRGINMAQVSLAWVLSKPGVTAPVVGTTSLENLSDLVGAVGIRGVEIPIFGFCDVAGSNTMRARNYGVVNLISNTCHELYSLVKPAYTIILIQELFFPKFKMLAFEIVGKIVGGGKVGHLTSLLATGRYHYDRPKGTGKRSCIAASCTAMVTSIQELGDDILTLVFSWCSFPYEHTEGPRTTLRRVCRRWNLSIISAAEFWSTIRLAFDDDFPSVPILGLECWISRSKEKGLSIHIEVKISSSRENHTTLREMYQDYMDILSRTMSRWKTLTVIVDGDLCSVFSSLLATYQYGSARALQQANISIRPPSNSSDFIRQFGAIPSEPLKQLRWKLFTLDMSQLLARHVNLQNGHYPLSVEQFHNLVSARPPARTFPSAIALAHAIPHDTGRSLAIGQCPDSSLHIESLAPCLYRLCKSPLSDLEVILLFQQAGSASDILVFEVAYPTLSIARDFRPQDVQQAEELSNDIKCRLRQRETGSGLEFLGWTDEAMLSAYQSITPPNGSLESPFSLNSWRWRQVISGYDEHLDLECLHSATALRHAGYLRHDSLRTGLIKQYLFKSQTNYVVMINDLPDNLLDEFFFLCLTSIQHDAAQYIKTRSTLCAVCTLWNYVTTRTTRLWINIYVIQTAKINITPPPTTLRTWLHRSGQAPLSVYIKLCHAGKENLDIALFDGSIDTLSLTVYRWKYLTIELNQPFTQTKCIEMLTLRNATQLVDVYFNFDFPWNYFDPDSILQSLSTLPSLQSLSWWPGFHEDLNPINCSFSSLRKLSISGDSMKYVAHVVNHIPCLTHLTIRLLNCACCCRRFDASLDNRVIASQLEFLSLYTSRDNHMFLDLLDAPKLTVLALKDPVLETEIHEALNRYLARAPDSLRALIIESHFSVEDFVSFLQHPIVSNLKVLEIIRDLATVNHCADNFWTRDVVHMDGISEDIKNRLVFSREYYRPRILLVGWNGEQEYQAFEATPSVLQTTSFFSNRKDRWRRAILGNAGPYGGRLALSRFDK</sequence>
<dbReference type="PANTHER" id="PTHR43364:SF4">
    <property type="entry name" value="NAD(P)-LINKED OXIDOREDUCTASE SUPERFAMILY PROTEIN"/>
    <property type="match status" value="1"/>
</dbReference>
<dbReference type="SUPFAM" id="SSF52047">
    <property type="entry name" value="RNI-like"/>
    <property type="match status" value="1"/>
</dbReference>
<dbReference type="GO" id="GO:0016491">
    <property type="term" value="F:oxidoreductase activity"/>
    <property type="evidence" value="ECO:0007669"/>
    <property type="project" value="UniProtKB-KW"/>
</dbReference>
<dbReference type="Gene3D" id="3.80.10.10">
    <property type="entry name" value="Ribonuclease Inhibitor"/>
    <property type="match status" value="1"/>
</dbReference>
<dbReference type="Pfam" id="PF00248">
    <property type="entry name" value="Aldo_ket_red"/>
    <property type="match status" value="1"/>
</dbReference>
<reference evidence="3" key="1">
    <citation type="submission" date="2022-07" db="EMBL/GenBank/DDBJ databases">
        <title>Genome Sequence of Leucocoprinus birnbaumii.</title>
        <authorList>
            <person name="Buettner E."/>
        </authorList>
    </citation>
    <scope>NUCLEOTIDE SEQUENCE</scope>
    <source>
        <strain evidence="3">VT141</strain>
    </source>
</reference>
<dbReference type="InterPro" id="IPR032675">
    <property type="entry name" value="LRR_dom_sf"/>
</dbReference>
<proteinExistence type="predicted"/>
<name>A0AAD5YY63_9AGAR</name>
<dbReference type="CDD" id="cd19079">
    <property type="entry name" value="AKR_EcYajO-like"/>
    <property type="match status" value="1"/>
</dbReference>
<organism evidence="3 4">
    <name type="scientific">Leucocoprinus birnbaumii</name>
    <dbReference type="NCBI Taxonomy" id="56174"/>
    <lineage>
        <taxon>Eukaryota</taxon>
        <taxon>Fungi</taxon>
        <taxon>Dikarya</taxon>
        <taxon>Basidiomycota</taxon>
        <taxon>Agaricomycotina</taxon>
        <taxon>Agaricomycetes</taxon>
        <taxon>Agaricomycetidae</taxon>
        <taxon>Agaricales</taxon>
        <taxon>Agaricineae</taxon>
        <taxon>Agaricaceae</taxon>
        <taxon>Leucocoprinus</taxon>
    </lineage>
</organism>
<dbReference type="SUPFAM" id="SSF51430">
    <property type="entry name" value="NAD(P)-linked oxidoreductase"/>
    <property type="match status" value="1"/>
</dbReference>
<evidence type="ECO:0000259" key="2">
    <source>
        <dbReference type="Pfam" id="PF00248"/>
    </source>
</evidence>
<accession>A0AAD5YY63</accession>
<dbReference type="EMBL" id="JANIEX010000041">
    <property type="protein sequence ID" value="KAJ3575321.1"/>
    <property type="molecule type" value="Genomic_DNA"/>
</dbReference>
<evidence type="ECO:0000256" key="1">
    <source>
        <dbReference type="ARBA" id="ARBA00023002"/>
    </source>
</evidence>
<dbReference type="PANTHER" id="PTHR43364">
    <property type="entry name" value="NADH-SPECIFIC METHYLGLYOXAL REDUCTASE-RELATED"/>
    <property type="match status" value="1"/>
</dbReference>
<dbReference type="InterPro" id="IPR036812">
    <property type="entry name" value="NAD(P)_OxRdtase_dom_sf"/>
</dbReference>
<dbReference type="FunFam" id="3.20.20.100:FF:000004">
    <property type="entry name" value="Oxidoreductase, aldo/keto reductase"/>
    <property type="match status" value="1"/>
</dbReference>
<dbReference type="Gene3D" id="3.20.20.100">
    <property type="entry name" value="NADP-dependent oxidoreductase domain"/>
    <property type="match status" value="1"/>
</dbReference>
<gene>
    <name evidence="3" type="ORF">NP233_g1173</name>
</gene>
<protein>
    <recommendedName>
        <fullName evidence="2">NADP-dependent oxidoreductase domain-containing protein</fullName>
    </recommendedName>
</protein>